<dbReference type="InterPro" id="IPR037518">
    <property type="entry name" value="MPN"/>
</dbReference>
<gene>
    <name evidence="11" type="ORF">F5878DRAFT_654003</name>
</gene>
<comment type="cofactor">
    <cofactor evidence="1">
        <name>Zn(2+)</name>
        <dbReference type="ChEBI" id="CHEBI:29105"/>
    </cofactor>
</comment>
<comment type="caution">
    <text evidence="11">The sequence shown here is derived from an EMBL/GenBank/DDBJ whole genome shotgun (WGS) entry which is preliminary data.</text>
</comment>
<dbReference type="PANTHER" id="PTHR12947:SF13">
    <property type="entry name" value="FI19924P1"/>
    <property type="match status" value="1"/>
</dbReference>
<feature type="compositionally biased region" description="Low complexity" evidence="9">
    <location>
        <begin position="36"/>
        <end position="51"/>
    </location>
</feature>
<dbReference type="EMBL" id="MU806546">
    <property type="protein sequence ID" value="KAJ3834343.1"/>
    <property type="molecule type" value="Genomic_DNA"/>
</dbReference>
<proteinExistence type="inferred from homology"/>
<dbReference type="GO" id="GO:0046872">
    <property type="term" value="F:metal ion binding"/>
    <property type="evidence" value="ECO:0007669"/>
    <property type="project" value="UniProtKB-KW"/>
</dbReference>
<accession>A0AA38P1G3</accession>
<keyword evidence="6" id="KW-0378">Hydrolase</keyword>
<protein>
    <submittedName>
        <fullName evidence="11">Mov34-domain-containing protein</fullName>
    </submittedName>
</protein>
<evidence type="ECO:0000259" key="10">
    <source>
        <dbReference type="PROSITE" id="PS50249"/>
    </source>
</evidence>
<evidence type="ECO:0000256" key="9">
    <source>
        <dbReference type="SAM" id="MobiDB-lite"/>
    </source>
</evidence>
<feature type="region of interest" description="Disordered" evidence="9">
    <location>
        <begin position="1"/>
        <end position="54"/>
    </location>
</feature>
<dbReference type="GO" id="GO:0005768">
    <property type="term" value="C:endosome"/>
    <property type="evidence" value="ECO:0007669"/>
    <property type="project" value="TreeGrafter"/>
</dbReference>
<dbReference type="SUPFAM" id="SSF102712">
    <property type="entry name" value="JAB1/MPN domain"/>
    <property type="match status" value="1"/>
</dbReference>
<organism evidence="11 12">
    <name type="scientific">Lentinula raphanica</name>
    <dbReference type="NCBI Taxonomy" id="153919"/>
    <lineage>
        <taxon>Eukaryota</taxon>
        <taxon>Fungi</taxon>
        <taxon>Dikarya</taxon>
        <taxon>Basidiomycota</taxon>
        <taxon>Agaricomycotina</taxon>
        <taxon>Agaricomycetes</taxon>
        <taxon>Agaricomycetidae</taxon>
        <taxon>Agaricales</taxon>
        <taxon>Marasmiineae</taxon>
        <taxon>Omphalotaceae</taxon>
        <taxon>Lentinula</taxon>
    </lineage>
</organism>
<dbReference type="Proteomes" id="UP001163846">
    <property type="component" value="Unassembled WGS sequence"/>
</dbReference>
<keyword evidence="4" id="KW-0479">Metal-binding</keyword>
<evidence type="ECO:0000256" key="6">
    <source>
        <dbReference type="ARBA" id="ARBA00022801"/>
    </source>
</evidence>
<dbReference type="GO" id="GO:0140492">
    <property type="term" value="F:metal-dependent deubiquitinase activity"/>
    <property type="evidence" value="ECO:0007669"/>
    <property type="project" value="InterPro"/>
</dbReference>
<dbReference type="PANTHER" id="PTHR12947">
    <property type="entry name" value="AMSH-LIKE PROTEASE"/>
    <property type="match status" value="1"/>
</dbReference>
<dbReference type="InterPro" id="IPR000555">
    <property type="entry name" value="JAMM/MPN+_dom"/>
</dbReference>
<keyword evidence="3" id="KW-0645">Protease</keyword>
<dbReference type="GO" id="GO:0016020">
    <property type="term" value="C:membrane"/>
    <property type="evidence" value="ECO:0007669"/>
    <property type="project" value="TreeGrafter"/>
</dbReference>
<dbReference type="SMART" id="SM00232">
    <property type="entry name" value="JAB_MPN"/>
    <property type="match status" value="1"/>
</dbReference>
<dbReference type="GO" id="GO:0061578">
    <property type="term" value="F:K63-linked deubiquitinase activity"/>
    <property type="evidence" value="ECO:0007669"/>
    <property type="project" value="InterPro"/>
</dbReference>
<feature type="domain" description="MPN" evidence="10">
    <location>
        <begin position="56"/>
        <end position="186"/>
    </location>
</feature>
<keyword evidence="8" id="KW-0482">Metalloprotease</keyword>
<keyword evidence="5" id="KW-0833">Ubl conjugation pathway</keyword>
<comment type="similarity">
    <text evidence="2">Belongs to the peptidase M67C family.</text>
</comment>
<evidence type="ECO:0000256" key="5">
    <source>
        <dbReference type="ARBA" id="ARBA00022786"/>
    </source>
</evidence>
<keyword evidence="7" id="KW-0862">Zinc</keyword>
<evidence type="ECO:0000256" key="3">
    <source>
        <dbReference type="ARBA" id="ARBA00022670"/>
    </source>
</evidence>
<reference evidence="11" key="1">
    <citation type="submission" date="2022-08" db="EMBL/GenBank/DDBJ databases">
        <authorList>
            <consortium name="DOE Joint Genome Institute"/>
            <person name="Min B."/>
            <person name="Riley R."/>
            <person name="Sierra-Patev S."/>
            <person name="Naranjo-Ortiz M."/>
            <person name="Looney B."/>
            <person name="Konkel Z."/>
            <person name="Slot J.C."/>
            <person name="Sakamoto Y."/>
            <person name="Steenwyk J.L."/>
            <person name="Rokas A."/>
            <person name="Carro J."/>
            <person name="Camarero S."/>
            <person name="Ferreira P."/>
            <person name="Molpeceres G."/>
            <person name="Ruiz-Duenas F.J."/>
            <person name="Serrano A."/>
            <person name="Henrissat B."/>
            <person name="Drula E."/>
            <person name="Hughes K.W."/>
            <person name="Mata J.L."/>
            <person name="Ishikawa N.K."/>
            <person name="Vargas-Isla R."/>
            <person name="Ushijima S."/>
            <person name="Smith C.A."/>
            <person name="Ahrendt S."/>
            <person name="Andreopoulos W."/>
            <person name="He G."/>
            <person name="Labutti K."/>
            <person name="Lipzen A."/>
            <person name="Ng V."/>
            <person name="Sandor L."/>
            <person name="Barry K."/>
            <person name="Martinez A.T."/>
            <person name="Xiao Y."/>
            <person name="Gibbons J.G."/>
            <person name="Terashima K."/>
            <person name="Hibbett D.S."/>
            <person name="Grigoriev I.V."/>
        </authorList>
    </citation>
    <scope>NUCLEOTIDE SEQUENCE</scope>
    <source>
        <strain evidence="11">TFB9207</strain>
    </source>
</reference>
<keyword evidence="12" id="KW-1185">Reference proteome</keyword>
<dbReference type="Gene3D" id="3.40.140.10">
    <property type="entry name" value="Cytidine Deaminase, domain 2"/>
    <property type="match status" value="1"/>
</dbReference>
<evidence type="ECO:0000313" key="12">
    <source>
        <dbReference type="Proteomes" id="UP001163846"/>
    </source>
</evidence>
<dbReference type="Pfam" id="PF01398">
    <property type="entry name" value="JAB"/>
    <property type="match status" value="1"/>
</dbReference>
<evidence type="ECO:0000256" key="1">
    <source>
        <dbReference type="ARBA" id="ARBA00001947"/>
    </source>
</evidence>
<dbReference type="PROSITE" id="PS50249">
    <property type="entry name" value="MPN"/>
    <property type="match status" value="1"/>
</dbReference>
<dbReference type="CDD" id="cd08066">
    <property type="entry name" value="MPN_AMSH_like"/>
    <property type="match status" value="1"/>
</dbReference>
<name>A0AA38P1G3_9AGAR</name>
<dbReference type="GO" id="GO:0006508">
    <property type="term" value="P:proteolysis"/>
    <property type="evidence" value="ECO:0007669"/>
    <property type="project" value="UniProtKB-KW"/>
</dbReference>
<evidence type="ECO:0000256" key="7">
    <source>
        <dbReference type="ARBA" id="ARBA00022833"/>
    </source>
</evidence>
<evidence type="ECO:0000256" key="4">
    <source>
        <dbReference type="ARBA" id="ARBA00022723"/>
    </source>
</evidence>
<feature type="compositionally biased region" description="Pro residues" evidence="9">
    <location>
        <begin position="11"/>
        <end position="21"/>
    </location>
</feature>
<dbReference type="GO" id="GO:0070536">
    <property type="term" value="P:protein K63-linked deubiquitination"/>
    <property type="evidence" value="ECO:0007669"/>
    <property type="project" value="InterPro"/>
</dbReference>
<dbReference type="InterPro" id="IPR044098">
    <property type="entry name" value="STAMBP/STALP-like_MPN"/>
</dbReference>
<evidence type="ECO:0000256" key="2">
    <source>
        <dbReference type="ARBA" id="ARBA00010981"/>
    </source>
</evidence>
<sequence>MPTPSTNHHPLPQPPSQPPYAGPHQTAPAPPVPTESKPSNSSSSSNSPASPGGLKIVHLPRDCLNRFLTIAKVNTARNRETCGLLLGKDRGSKYVVTTLLIPKQHSTSDTCTMDEEESILQVTEERGLITLGWIHTHPSQSCFMSSVDLHTHSAFQRMLPESFAVVCAPSSIPNFGIFRLTDPPGLSLILACNAKEAFHPHPDAPIYTDAERGHVQMKDISLEIVDIR</sequence>
<evidence type="ECO:0000256" key="8">
    <source>
        <dbReference type="ARBA" id="ARBA00023049"/>
    </source>
</evidence>
<dbReference type="AlphaFoldDB" id="A0AA38P1G3"/>
<evidence type="ECO:0000313" key="11">
    <source>
        <dbReference type="EMBL" id="KAJ3834343.1"/>
    </source>
</evidence>